<name>A0A939C5B2_9ACTN</name>
<protein>
    <recommendedName>
        <fullName evidence="3">IclR-ED domain-containing protein</fullName>
    </recommendedName>
</protein>
<dbReference type="InterPro" id="IPR014757">
    <property type="entry name" value="Tscrpt_reg_IclR_C"/>
</dbReference>
<dbReference type="RefSeq" id="WP_205256783.1">
    <property type="nucleotide sequence ID" value="NZ_BAAAPV010000004.1"/>
</dbReference>
<dbReference type="PROSITE" id="PS51078">
    <property type="entry name" value="ICLR_ED"/>
    <property type="match status" value="1"/>
</dbReference>
<feature type="domain" description="IclR-ED" evidence="3">
    <location>
        <begin position="288"/>
        <end position="469"/>
    </location>
</feature>
<keyword evidence="5" id="KW-1185">Reference proteome</keyword>
<dbReference type="SUPFAM" id="SSF55781">
    <property type="entry name" value="GAF domain-like"/>
    <property type="match status" value="2"/>
</dbReference>
<dbReference type="GO" id="GO:0003677">
    <property type="term" value="F:DNA binding"/>
    <property type="evidence" value="ECO:0007669"/>
    <property type="project" value="TreeGrafter"/>
</dbReference>
<evidence type="ECO:0000256" key="2">
    <source>
        <dbReference type="ARBA" id="ARBA00023163"/>
    </source>
</evidence>
<accession>A0A939C5B2</accession>
<evidence type="ECO:0000313" key="4">
    <source>
        <dbReference type="EMBL" id="MBM9476669.1"/>
    </source>
</evidence>
<comment type="caution">
    <text evidence="4">The sequence shown here is derived from an EMBL/GenBank/DDBJ whole genome shotgun (WGS) entry which is preliminary data.</text>
</comment>
<dbReference type="AlphaFoldDB" id="A0A939C5B2"/>
<dbReference type="EMBL" id="JAERWL010000008">
    <property type="protein sequence ID" value="MBM9476669.1"/>
    <property type="molecule type" value="Genomic_DNA"/>
</dbReference>
<dbReference type="PANTHER" id="PTHR30136:SF35">
    <property type="entry name" value="HTH-TYPE TRANSCRIPTIONAL REGULATOR RV1719"/>
    <property type="match status" value="1"/>
</dbReference>
<dbReference type="InterPro" id="IPR029016">
    <property type="entry name" value="GAF-like_dom_sf"/>
</dbReference>
<sequence>MPDRLATALAVVRAVADRPDPLLPVAVGALAQELGLTTSSASRVSAALAGVGLLDHAEGYGAYRLGRRAATMSGRAGAAVASAVDFALTRLSAATGETVCLVAPAPGGPRVIAVVPSGWTLHVRVRVGDLCAGPGDAAVRVLQDESCRDVERSAADERDQIAVGVRDQGGEVVAALVVHVPAIRTERVLPVAGRVLLAARSNLEAAIVRAPAQHAPSDGRAVRVAAGRASLSLAAAVLEDVCEGGSEVPEIARRLGVRPERVERVLGDAENAGLVRLAGGGGTVTPRWYLHGWHRAVTAAVLTQQVAPLVTAAAQESRTTAYVTVRRGIRSVTVAEAFAEGPLSTQSWLGRPAQMVGADGGALLIMDLDDDQIVAVLPARTSLTAQRTPRDLDSFLQQVRRARLDDRLVLDGYAEDGLTSVAAPVRDASGAVVAAACLVGPTHLIGRELTSTRAVADRLARGVSDLLAAPTG</sequence>
<dbReference type="Gene3D" id="3.30.450.40">
    <property type="match status" value="1"/>
</dbReference>
<keyword evidence="1" id="KW-0805">Transcription regulation</keyword>
<evidence type="ECO:0000256" key="1">
    <source>
        <dbReference type="ARBA" id="ARBA00023015"/>
    </source>
</evidence>
<dbReference type="GO" id="GO:0003700">
    <property type="term" value="F:DNA-binding transcription factor activity"/>
    <property type="evidence" value="ECO:0007669"/>
    <property type="project" value="TreeGrafter"/>
</dbReference>
<evidence type="ECO:0000313" key="5">
    <source>
        <dbReference type="Proteomes" id="UP000663801"/>
    </source>
</evidence>
<organism evidence="4 5">
    <name type="scientific">Nakamurella flavida</name>
    <dbReference type="NCBI Taxonomy" id="363630"/>
    <lineage>
        <taxon>Bacteria</taxon>
        <taxon>Bacillati</taxon>
        <taxon>Actinomycetota</taxon>
        <taxon>Actinomycetes</taxon>
        <taxon>Nakamurellales</taxon>
        <taxon>Nakamurellaceae</taxon>
        <taxon>Nakamurella</taxon>
    </lineage>
</organism>
<dbReference type="InterPro" id="IPR050707">
    <property type="entry name" value="HTH_MetabolicPath_Reg"/>
</dbReference>
<dbReference type="GO" id="GO:0045892">
    <property type="term" value="P:negative regulation of DNA-templated transcription"/>
    <property type="evidence" value="ECO:0007669"/>
    <property type="project" value="TreeGrafter"/>
</dbReference>
<dbReference type="Proteomes" id="UP000663801">
    <property type="component" value="Unassembled WGS sequence"/>
</dbReference>
<dbReference type="InterPro" id="IPR036388">
    <property type="entry name" value="WH-like_DNA-bd_sf"/>
</dbReference>
<dbReference type="Pfam" id="PF01614">
    <property type="entry name" value="IclR_C"/>
    <property type="match status" value="1"/>
</dbReference>
<evidence type="ECO:0000259" key="3">
    <source>
        <dbReference type="PROSITE" id="PS51078"/>
    </source>
</evidence>
<keyword evidence="2" id="KW-0804">Transcription</keyword>
<proteinExistence type="predicted"/>
<reference evidence="4" key="1">
    <citation type="submission" date="2021-01" db="EMBL/GenBank/DDBJ databases">
        <title>KCTC 19127 draft genome.</title>
        <authorList>
            <person name="An D."/>
        </authorList>
    </citation>
    <scope>NUCLEOTIDE SEQUENCE</scope>
    <source>
        <strain evidence="4">KCTC 19127</strain>
    </source>
</reference>
<dbReference type="Gene3D" id="1.10.10.10">
    <property type="entry name" value="Winged helix-like DNA-binding domain superfamily/Winged helix DNA-binding domain"/>
    <property type="match status" value="1"/>
</dbReference>
<dbReference type="PANTHER" id="PTHR30136">
    <property type="entry name" value="HELIX-TURN-HELIX TRANSCRIPTIONAL REGULATOR, ICLR FAMILY"/>
    <property type="match status" value="1"/>
</dbReference>
<gene>
    <name evidence="4" type="ORF">JL107_09460</name>
</gene>